<evidence type="ECO:0000259" key="1">
    <source>
        <dbReference type="Pfam" id="PF00675"/>
    </source>
</evidence>
<organism evidence="3 4">
    <name type="scientific">Apilactobacillus apisilvae</name>
    <dbReference type="NCBI Taxonomy" id="2923364"/>
    <lineage>
        <taxon>Bacteria</taxon>
        <taxon>Bacillati</taxon>
        <taxon>Bacillota</taxon>
        <taxon>Bacilli</taxon>
        <taxon>Lactobacillales</taxon>
        <taxon>Lactobacillaceae</taxon>
        <taxon>Apilactobacillus</taxon>
    </lineage>
</organism>
<dbReference type="PANTHER" id="PTHR11851:SF134">
    <property type="entry name" value="ZINC-DEPENDENT PROTEASE"/>
    <property type="match status" value="1"/>
</dbReference>
<feature type="domain" description="Peptidase M16 C-terminal" evidence="2">
    <location>
        <begin position="178"/>
        <end position="341"/>
    </location>
</feature>
<dbReference type="SUPFAM" id="SSF63411">
    <property type="entry name" value="LuxS/MPP-like metallohydrolase"/>
    <property type="match status" value="2"/>
</dbReference>
<reference evidence="3 4" key="1">
    <citation type="journal article" date="2022" name="Int. J. Syst. Evol. Microbiol.">
        <title>Apilactobacillus apisilvae sp. nov., Nicolia spurrieriana gen. nov. sp. nov., Bombilactobacillus folatiphilus sp. nov. and Bombilactobacillus thymidiniphilus sp. nov., four new lactic acid bacterial isolates from stingless bees Tetragonula carbonaria and Austroplebeia australis.</title>
        <authorList>
            <person name="Oliphant S.A."/>
            <person name="Watson-Haigh N.S."/>
            <person name="Sumby K.M."/>
            <person name="Gardner J."/>
            <person name="Groom S."/>
            <person name="Jiranek V."/>
        </authorList>
    </citation>
    <scope>NUCLEOTIDE SEQUENCE [LARGE SCALE GENOMIC DNA]</scope>
    <source>
        <strain evidence="3 4">SG5_A10</strain>
    </source>
</reference>
<dbReference type="InterPro" id="IPR007863">
    <property type="entry name" value="Peptidase_M16_C"/>
</dbReference>
<feature type="domain" description="Peptidase M16 N-terminal" evidence="1">
    <location>
        <begin position="60"/>
        <end position="166"/>
    </location>
</feature>
<evidence type="ECO:0000259" key="2">
    <source>
        <dbReference type="Pfam" id="PF05193"/>
    </source>
</evidence>
<name>A0ABY4PI44_9LACO</name>
<protein>
    <submittedName>
        <fullName evidence="3">Insulinase family protein</fullName>
    </submittedName>
</protein>
<dbReference type="Gene3D" id="3.30.830.10">
    <property type="entry name" value="Metalloenzyme, LuxS/M16 peptidase-like"/>
    <property type="match status" value="2"/>
</dbReference>
<evidence type="ECO:0000313" key="3">
    <source>
        <dbReference type="EMBL" id="UQS85183.1"/>
    </source>
</evidence>
<evidence type="ECO:0000313" key="4">
    <source>
        <dbReference type="Proteomes" id="UP000831859"/>
    </source>
</evidence>
<dbReference type="Pfam" id="PF05193">
    <property type="entry name" value="Peptidase_M16_C"/>
    <property type="match status" value="1"/>
</dbReference>
<dbReference type="PANTHER" id="PTHR11851">
    <property type="entry name" value="METALLOPROTEASE"/>
    <property type="match status" value="1"/>
</dbReference>
<dbReference type="InterPro" id="IPR050361">
    <property type="entry name" value="MPP/UQCRC_Complex"/>
</dbReference>
<accession>A0ABY4PI44</accession>
<dbReference type="Pfam" id="PF00675">
    <property type="entry name" value="Peptidase_M16"/>
    <property type="match status" value="1"/>
</dbReference>
<keyword evidence="4" id="KW-1185">Reference proteome</keyword>
<sequence length="423" mass="48101">MKTYSNYNENVYIEHLDNGLTVVMNPKVGFHKTYASFSTKYGSMDNEFISYDGQKETMPAGIAHFLEHKMFDKDGYDAMDIFSKYGASSNAFTSFNRTSYLFSCTNHLSENLNNLLDFVQQPYFNEEKVEKEKGIIAQEIKMYNNDPGAALYFNTIQNMYPDTSLNVDIAGSVDSIQKITAKDLYTAHKTFYQPSNMQLNIVGNIDPIKTLQIIKDNQNNKKFLPIKEIQRMGLISKEIKKDNQKSMDVINTKAAIGIKGNPANGNNIKYELSVSLLLELLFSEDSTNYDKLYKQGIIDDSFGFDFDCNNHFNFAIIAGDTEKPSNFIEKINKILNNSINSLDSLSDDLELIKKEEIGQHILIMNSIEATSNNLGDSDNNFVNLYDEIDIIDNLTIKDLKYYGQKFINSNNMISNIIVPNENI</sequence>
<gene>
    <name evidence="3" type="ORF">MOO46_00850</name>
</gene>
<dbReference type="EMBL" id="CP093362">
    <property type="protein sequence ID" value="UQS85183.1"/>
    <property type="molecule type" value="Genomic_DNA"/>
</dbReference>
<dbReference type="Proteomes" id="UP000831859">
    <property type="component" value="Chromosome"/>
</dbReference>
<dbReference type="InterPro" id="IPR011249">
    <property type="entry name" value="Metalloenz_LuxS/M16"/>
</dbReference>
<dbReference type="RefSeq" id="WP_249511161.1">
    <property type="nucleotide sequence ID" value="NZ_CP093362.1"/>
</dbReference>
<dbReference type="InterPro" id="IPR011765">
    <property type="entry name" value="Pept_M16_N"/>
</dbReference>
<dbReference type="NCBIfam" id="NF047421">
    <property type="entry name" value="YfmH_fam"/>
    <property type="match status" value="1"/>
</dbReference>
<proteinExistence type="predicted"/>